<dbReference type="Gene3D" id="1.10.510.10">
    <property type="entry name" value="Transferase(Phosphotransferase) domain 1"/>
    <property type="match status" value="2"/>
</dbReference>
<dbReference type="InterPro" id="IPR000719">
    <property type="entry name" value="Prot_kinase_dom"/>
</dbReference>
<keyword evidence="4" id="KW-0723">Serine/threonine-protein kinase</keyword>
<accession>A0A8S3Z4G8</accession>
<dbReference type="CDD" id="cd00180">
    <property type="entry name" value="PKc"/>
    <property type="match status" value="2"/>
</dbReference>
<dbReference type="PROSITE" id="PS50011">
    <property type="entry name" value="PROTEIN_KINASE_DOM"/>
    <property type="match status" value="2"/>
</dbReference>
<dbReference type="PANTHER" id="PTHR24361">
    <property type="entry name" value="MITOGEN-ACTIVATED KINASE KINASE KINASE"/>
    <property type="match status" value="1"/>
</dbReference>
<dbReference type="PROSITE" id="PS00107">
    <property type="entry name" value="PROTEIN_KINASE_ATP"/>
    <property type="match status" value="1"/>
</dbReference>
<dbReference type="EMBL" id="CAJHNH020001777">
    <property type="protein sequence ID" value="CAG5124414.1"/>
    <property type="molecule type" value="Genomic_DNA"/>
</dbReference>
<feature type="domain" description="Protein kinase" evidence="5">
    <location>
        <begin position="231"/>
        <end position="470"/>
    </location>
</feature>
<keyword evidence="4" id="KW-0418">Kinase</keyword>
<dbReference type="PROSITE" id="PS00108">
    <property type="entry name" value="PROTEIN_KINASE_ST"/>
    <property type="match status" value="1"/>
</dbReference>
<dbReference type="GO" id="GO:0005524">
    <property type="term" value="F:ATP binding"/>
    <property type="evidence" value="ECO:0007669"/>
    <property type="project" value="UniProtKB-UniRule"/>
</dbReference>
<evidence type="ECO:0000313" key="7">
    <source>
        <dbReference type="Proteomes" id="UP000678393"/>
    </source>
</evidence>
<sequence length="479" mass="53085">MAASSTNHGNVDLYEDFFTTYKFSRGPVLGCGMSGDVVLATSLTDPSVRTAVKILSLLTADGGVRNMKLFCQETAVLQRLSHPHIIKLATSAIFPGYVVICTEYCTNGTLTSRLDTLPLALCEKYFLQVACAVRYLNDRQRIVHNDIKPDNIFIDARNDVVLGDFGLSLSFPPGIMIPTKGMGGSRRYNAPEKFGLFLTLSILCLFWQMAASSTNHGNVDLYEDFFTTYKFSRGPVLGCGMSGDVVLATSLTDPSVRTAVKILSLLTADGGVRNMKLFCQETAVLQRLSHPHIIKLATSAIFPGYVVICTEYCTNGTLTSRLDTLPLALCEKYFLQVACAVRYLNDRQRIVHNDIKPDNIFIDARNDVVLGDFGLSLSFPPGIMIPTKEKVYRTMVDASKLDMYSLGVLLWCMLLKREAPCDRLYRCLEDSHLMSGIPEPMCWCLVSTLQLDPDRRHSAATLLKILHGIGFYCNIIDTL</sequence>
<feature type="binding site" evidence="3">
    <location>
        <position position="261"/>
    </location>
    <ligand>
        <name>ATP</name>
        <dbReference type="ChEBI" id="CHEBI:30616"/>
    </ligand>
</feature>
<dbReference type="InterPro" id="IPR011009">
    <property type="entry name" value="Kinase-like_dom_sf"/>
</dbReference>
<dbReference type="SUPFAM" id="SSF56112">
    <property type="entry name" value="Protein kinase-like (PK-like)"/>
    <property type="match status" value="2"/>
</dbReference>
<keyword evidence="2 3" id="KW-0067">ATP-binding</keyword>
<dbReference type="InterPro" id="IPR017441">
    <property type="entry name" value="Protein_kinase_ATP_BS"/>
</dbReference>
<dbReference type="GO" id="GO:0005737">
    <property type="term" value="C:cytoplasm"/>
    <property type="evidence" value="ECO:0007669"/>
    <property type="project" value="TreeGrafter"/>
</dbReference>
<dbReference type="OrthoDB" id="339325at2759"/>
<keyword evidence="1 3" id="KW-0547">Nucleotide-binding</keyword>
<comment type="similarity">
    <text evidence="4">Belongs to the protein kinase superfamily.</text>
</comment>
<name>A0A8S3Z4G8_9EUPU</name>
<comment type="caution">
    <text evidence="6">The sequence shown here is derived from an EMBL/GenBank/DDBJ whole genome shotgun (WGS) entry which is preliminary data.</text>
</comment>
<feature type="domain" description="Protein kinase" evidence="5">
    <location>
        <begin position="23"/>
        <end position="237"/>
    </location>
</feature>
<dbReference type="AlphaFoldDB" id="A0A8S3Z4G8"/>
<evidence type="ECO:0000256" key="3">
    <source>
        <dbReference type="PROSITE-ProRule" id="PRU10141"/>
    </source>
</evidence>
<evidence type="ECO:0000256" key="1">
    <source>
        <dbReference type="ARBA" id="ARBA00022741"/>
    </source>
</evidence>
<evidence type="ECO:0000313" key="6">
    <source>
        <dbReference type="EMBL" id="CAG5124414.1"/>
    </source>
</evidence>
<dbReference type="InterPro" id="IPR053235">
    <property type="entry name" value="Ser_Thr_kinase"/>
</dbReference>
<protein>
    <recommendedName>
        <fullName evidence="5">Protein kinase domain-containing protein</fullName>
    </recommendedName>
</protein>
<evidence type="ECO:0000256" key="4">
    <source>
        <dbReference type="RuleBase" id="RU000304"/>
    </source>
</evidence>
<dbReference type="InterPro" id="IPR008271">
    <property type="entry name" value="Ser/Thr_kinase_AS"/>
</dbReference>
<dbReference type="Pfam" id="PF00069">
    <property type="entry name" value="Pkinase"/>
    <property type="match status" value="2"/>
</dbReference>
<keyword evidence="7" id="KW-1185">Reference proteome</keyword>
<reference evidence="6" key="1">
    <citation type="submission" date="2021-04" db="EMBL/GenBank/DDBJ databases">
        <authorList>
            <consortium name="Molecular Ecology Group"/>
        </authorList>
    </citation>
    <scope>NUCLEOTIDE SEQUENCE</scope>
</reference>
<evidence type="ECO:0000259" key="5">
    <source>
        <dbReference type="PROSITE" id="PS50011"/>
    </source>
</evidence>
<dbReference type="GO" id="GO:0004674">
    <property type="term" value="F:protein serine/threonine kinase activity"/>
    <property type="evidence" value="ECO:0007669"/>
    <property type="project" value="UniProtKB-KW"/>
</dbReference>
<dbReference type="Proteomes" id="UP000678393">
    <property type="component" value="Unassembled WGS sequence"/>
</dbReference>
<gene>
    <name evidence="6" type="ORF">CUNI_LOCUS9972</name>
</gene>
<dbReference type="SMART" id="SM00220">
    <property type="entry name" value="S_TKc"/>
    <property type="match status" value="2"/>
</dbReference>
<keyword evidence="4" id="KW-0808">Transferase</keyword>
<proteinExistence type="inferred from homology"/>
<evidence type="ECO:0000256" key="2">
    <source>
        <dbReference type="ARBA" id="ARBA00022840"/>
    </source>
</evidence>
<organism evidence="6 7">
    <name type="scientific">Candidula unifasciata</name>
    <dbReference type="NCBI Taxonomy" id="100452"/>
    <lineage>
        <taxon>Eukaryota</taxon>
        <taxon>Metazoa</taxon>
        <taxon>Spiralia</taxon>
        <taxon>Lophotrochozoa</taxon>
        <taxon>Mollusca</taxon>
        <taxon>Gastropoda</taxon>
        <taxon>Heterobranchia</taxon>
        <taxon>Euthyneura</taxon>
        <taxon>Panpulmonata</taxon>
        <taxon>Eupulmonata</taxon>
        <taxon>Stylommatophora</taxon>
        <taxon>Helicina</taxon>
        <taxon>Helicoidea</taxon>
        <taxon>Geomitridae</taxon>
        <taxon>Candidula</taxon>
    </lineage>
</organism>